<keyword evidence="3 6" id="KW-0812">Transmembrane</keyword>
<gene>
    <name evidence="8" type="ORF">EAH82_01460</name>
</gene>
<dbReference type="Pfam" id="PF00892">
    <property type="entry name" value="EamA"/>
    <property type="match status" value="2"/>
</dbReference>
<dbReference type="PANTHER" id="PTHR42920:SF11">
    <property type="entry name" value="INNER MEMBRANE PROTEIN YTFF"/>
    <property type="match status" value="1"/>
</dbReference>
<organism evidence="8 9">
    <name type="scientific">Variovorax guangxiensis</name>
    <dbReference type="NCBI Taxonomy" id="1775474"/>
    <lineage>
        <taxon>Bacteria</taxon>
        <taxon>Pseudomonadati</taxon>
        <taxon>Pseudomonadota</taxon>
        <taxon>Betaproteobacteria</taxon>
        <taxon>Burkholderiales</taxon>
        <taxon>Comamonadaceae</taxon>
        <taxon>Variovorax</taxon>
    </lineage>
</organism>
<evidence type="ECO:0000313" key="9">
    <source>
        <dbReference type="Proteomes" id="UP000319212"/>
    </source>
</evidence>
<evidence type="ECO:0000256" key="4">
    <source>
        <dbReference type="ARBA" id="ARBA00022989"/>
    </source>
</evidence>
<reference evidence="8 9" key="1">
    <citation type="journal article" date="2019" name="Environ. Microbiol.">
        <title>Species interactions and distinct microbial communities in high Arctic permafrost affected cryosols are associated with the CH4 and CO2 gas fluxes.</title>
        <authorList>
            <person name="Altshuler I."/>
            <person name="Hamel J."/>
            <person name="Turney S."/>
            <person name="Magnuson E."/>
            <person name="Levesque R."/>
            <person name="Greer C."/>
            <person name="Whyte L.G."/>
        </authorList>
    </citation>
    <scope>NUCLEOTIDE SEQUENCE [LARGE SCALE GENOMIC DNA]</scope>
    <source>
        <strain evidence="8 9">S06.C</strain>
    </source>
</reference>
<dbReference type="PANTHER" id="PTHR42920">
    <property type="entry name" value="OS03G0707200 PROTEIN-RELATED"/>
    <property type="match status" value="1"/>
</dbReference>
<feature type="transmembrane region" description="Helical" evidence="6">
    <location>
        <begin position="89"/>
        <end position="108"/>
    </location>
</feature>
<dbReference type="EMBL" id="RCZI01000001">
    <property type="protein sequence ID" value="TPG30989.1"/>
    <property type="molecule type" value="Genomic_DNA"/>
</dbReference>
<feature type="transmembrane region" description="Helical" evidence="6">
    <location>
        <begin position="291"/>
        <end position="311"/>
    </location>
</feature>
<evidence type="ECO:0000256" key="5">
    <source>
        <dbReference type="ARBA" id="ARBA00023136"/>
    </source>
</evidence>
<feature type="domain" description="EamA" evidence="7">
    <location>
        <begin position="25"/>
        <end position="157"/>
    </location>
</feature>
<feature type="transmembrane region" description="Helical" evidence="6">
    <location>
        <begin position="142"/>
        <end position="160"/>
    </location>
</feature>
<name>A0A502E229_9BURK</name>
<accession>A0A502E229</accession>
<feature type="transmembrane region" description="Helical" evidence="6">
    <location>
        <begin position="26"/>
        <end position="47"/>
    </location>
</feature>
<dbReference type="SUPFAM" id="SSF103481">
    <property type="entry name" value="Multidrug resistance efflux transporter EmrE"/>
    <property type="match status" value="2"/>
</dbReference>
<evidence type="ECO:0000259" key="7">
    <source>
        <dbReference type="Pfam" id="PF00892"/>
    </source>
</evidence>
<proteinExistence type="predicted"/>
<feature type="transmembrane region" description="Helical" evidence="6">
    <location>
        <begin position="166"/>
        <end position="188"/>
    </location>
</feature>
<dbReference type="Gene3D" id="1.10.3730.20">
    <property type="match status" value="1"/>
</dbReference>
<dbReference type="OrthoDB" id="4167046at2"/>
<protein>
    <submittedName>
        <fullName evidence="8">DMT family transporter</fullName>
    </submittedName>
</protein>
<dbReference type="InterPro" id="IPR037185">
    <property type="entry name" value="EmrE-like"/>
</dbReference>
<feature type="transmembrane region" description="Helical" evidence="6">
    <location>
        <begin position="114"/>
        <end position="135"/>
    </location>
</feature>
<evidence type="ECO:0000256" key="3">
    <source>
        <dbReference type="ARBA" id="ARBA00022692"/>
    </source>
</evidence>
<feature type="transmembrane region" description="Helical" evidence="6">
    <location>
        <begin position="266"/>
        <end position="285"/>
    </location>
</feature>
<comment type="caution">
    <text evidence="8">The sequence shown here is derived from an EMBL/GenBank/DDBJ whole genome shotgun (WGS) entry which is preliminary data.</text>
</comment>
<feature type="transmembrane region" description="Helical" evidence="6">
    <location>
        <begin position="236"/>
        <end position="254"/>
    </location>
</feature>
<feature type="transmembrane region" description="Helical" evidence="6">
    <location>
        <begin position="200"/>
        <end position="224"/>
    </location>
</feature>
<dbReference type="GO" id="GO:0005886">
    <property type="term" value="C:plasma membrane"/>
    <property type="evidence" value="ECO:0007669"/>
    <property type="project" value="UniProtKB-SubCell"/>
</dbReference>
<feature type="domain" description="EamA" evidence="7">
    <location>
        <begin position="173"/>
        <end position="306"/>
    </location>
</feature>
<keyword evidence="4 6" id="KW-1133">Transmembrane helix</keyword>
<evidence type="ECO:0000256" key="1">
    <source>
        <dbReference type="ARBA" id="ARBA00004651"/>
    </source>
</evidence>
<keyword evidence="2" id="KW-1003">Cell membrane</keyword>
<dbReference type="AlphaFoldDB" id="A0A502E229"/>
<dbReference type="RefSeq" id="WP_140838079.1">
    <property type="nucleotide sequence ID" value="NZ_RCZI01000001.1"/>
</dbReference>
<evidence type="ECO:0000256" key="6">
    <source>
        <dbReference type="SAM" id="Phobius"/>
    </source>
</evidence>
<dbReference type="InterPro" id="IPR000620">
    <property type="entry name" value="EamA_dom"/>
</dbReference>
<sequence>MRASSADPSGTSFFGNCFQWFNGQAYLLLVFTMLIWGANAVAARLAVGEIPPMLLTFLRWSVCCAALALTSRRQISAHWRTLLPSWRYVALMGTLGFTGFNVLFYAAAHHTTAINIAIIQGTIPVLMLIGSFFLYRTRITALQLLGVALTIGGIAVVASQGQLARLAALAFNIGDVWILIASLLYAGYALGLRRRPAVPAIVFFAALAAVACVVSVPFVVAEIAMGQAFMPTAKGWLLVLFIGLLPSFVSQLTFMQAVSLIGPARAGMFMNLVPIFGPLLAVVVLGEPLSAYHAVALALVLGGIYVAEYLGARKR</sequence>
<dbReference type="InterPro" id="IPR051258">
    <property type="entry name" value="Diverse_Substrate_Transporter"/>
</dbReference>
<evidence type="ECO:0000256" key="2">
    <source>
        <dbReference type="ARBA" id="ARBA00022475"/>
    </source>
</evidence>
<evidence type="ECO:0000313" key="8">
    <source>
        <dbReference type="EMBL" id="TPG30989.1"/>
    </source>
</evidence>
<keyword evidence="5 6" id="KW-0472">Membrane</keyword>
<dbReference type="Proteomes" id="UP000319212">
    <property type="component" value="Unassembled WGS sequence"/>
</dbReference>
<comment type="subcellular location">
    <subcellularLocation>
        <location evidence="1">Cell membrane</location>
        <topology evidence="1">Multi-pass membrane protein</topology>
    </subcellularLocation>
</comment>